<dbReference type="EMBL" id="JBHSDU010000014">
    <property type="protein sequence ID" value="MFC4312397.1"/>
    <property type="molecule type" value="Genomic_DNA"/>
</dbReference>
<dbReference type="Proteomes" id="UP001595904">
    <property type="component" value="Unassembled WGS sequence"/>
</dbReference>
<organism evidence="1 2">
    <name type="scientific">Steroidobacter flavus</name>
    <dbReference type="NCBI Taxonomy" id="1842136"/>
    <lineage>
        <taxon>Bacteria</taxon>
        <taxon>Pseudomonadati</taxon>
        <taxon>Pseudomonadota</taxon>
        <taxon>Gammaproteobacteria</taxon>
        <taxon>Steroidobacterales</taxon>
        <taxon>Steroidobacteraceae</taxon>
        <taxon>Steroidobacter</taxon>
    </lineage>
</organism>
<gene>
    <name evidence="1" type="ORF">ACFPN2_25160</name>
</gene>
<comment type="caution">
    <text evidence="1">The sequence shown here is derived from an EMBL/GenBank/DDBJ whole genome shotgun (WGS) entry which is preliminary data.</text>
</comment>
<accession>A0ABV8SY23</accession>
<dbReference type="RefSeq" id="WP_380601750.1">
    <property type="nucleotide sequence ID" value="NZ_JBHSDU010000014.1"/>
</dbReference>
<sequence length="133" mass="15001">MKQAISSRQAAIDAQGDAHHEIDLRLVTRIGQALTPLIGPSEGKGAVWFQSMDWYGDGIRHLEFQPNRFPVHSIPKLQALLQDEYSPFGILCWTPFEPNVRAEQEQGLVIFSDTLVMTARVASQMTEHRKSRS</sequence>
<evidence type="ECO:0000313" key="2">
    <source>
        <dbReference type="Proteomes" id="UP001595904"/>
    </source>
</evidence>
<keyword evidence="2" id="KW-1185">Reference proteome</keyword>
<name>A0ABV8SY23_9GAMM</name>
<protein>
    <submittedName>
        <fullName evidence="1">Uncharacterized protein</fullName>
    </submittedName>
</protein>
<reference evidence="2" key="1">
    <citation type="journal article" date="2019" name="Int. J. Syst. Evol. Microbiol.">
        <title>The Global Catalogue of Microorganisms (GCM) 10K type strain sequencing project: providing services to taxonomists for standard genome sequencing and annotation.</title>
        <authorList>
            <consortium name="The Broad Institute Genomics Platform"/>
            <consortium name="The Broad Institute Genome Sequencing Center for Infectious Disease"/>
            <person name="Wu L."/>
            <person name="Ma J."/>
        </authorList>
    </citation>
    <scope>NUCLEOTIDE SEQUENCE [LARGE SCALE GENOMIC DNA]</scope>
    <source>
        <strain evidence="2">CGMCC 1.10759</strain>
    </source>
</reference>
<evidence type="ECO:0000313" key="1">
    <source>
        <dbReference type="EMBL" id="MFC4312397.1"/>
    </source>
</evidence>
<proteinExistence type="predicted"/>